<feature type="transmembrane region" description="Helical" evidence="8">
    <location>
        <begin position="174"/>
        <end position="196"/>
    </location>
</feature>
<feature type="transmembrane region" description="Helical" evidence="8">
    <location>
        <begin position="143"/>
        <end position="162"/>
    </location>
</feature>
<accession>A0A2A2JNP2</accession>
<keyword evidence="11" id="KW-1185">Reference proteome</keyword>
<protein>
    <recommendedName>
        <fullName evidence="9">Cation efflux protein transmembrane domain-containing protein</fullName>
    </recommendedName>
</protein>
<evidence type="ECO:0000256" key="1">
    <source>
        <dbReference type="ARBA" id="ARBA00004141"/>
    </source>
</evidence>
<feature type="compositionally biased region" description="Basic and acidic residues" evidence="7">
    <location>
        <begin position="437"/>
        <end position="464"/>
    </location>
</feature>
<sequence>MVPSPHEQDSSDSTSNSKKPSANFTDKMSSPLISKLEASDDCGHNDMKIEEALNLSKIPLKVNVPQQKHNTKLMLMISMTLGFFFIELITGFLCRSIALLADAYHMLSDVMSLCVALLCVSIANKVSSSSSFGWVRAEVIGAMFNGVFLLTVCFNILMEALGRIVHPRMMKDPLYVLIVGIIGLCINVIGMCVFSGHDHGGDDGGHGHSHAVPGLKTLFKKKNGHSHSHSHKHDKHDAENGHCHSHSEDHEHHHHENLELRDETAASSLLESTNEANKKGNAHSNMNIRGVYLHIVTDAIGSVIVIITATIAMCFPDTWYLAYLDPLLSLTLASMMSFSAWGLVNKAAKILLRETPKFIDSDRLKATMKKLVGVGEVSDIEVWTLVGQRNISTAYVDFCSPDSYIKAMEKMRRLFHGIKIHALFVEPKFSEKCMDTHRSVDGREKNRNKAAEKLEAALKSHQNPDENSNSNPNPNPPSQEHVTLVKVPKE</sequence>
<evidence type="ECO:0000256" key="5">
    <source>
        <dbReference type="ARBA" id="ARBA00022989"/>
    </source>
</evidence>
<dbReference type="GO" id="GO:0016020">
    <property type="term" value="C:membrane"/>
    <property type="evidence" value="ECO:0007669"/>
    <property type="project" value="UniProtKB-SubCell"/>
</dbReference>
<dbReference type="NCBIfam" id="TIGR01297">
    <property type="entry name" value="CDF"/>
    <property type="match status" value="1"/>
</dbReference>
<keyword evidence="3 8" id="KW-0812">Transmembrane</keyword>
<dbReference type="GO" id="GO:0003676">
    <property type="term" value="F:nucleic acid binding"/>
    <property type="evidence" value="ECO:0007669"/>
    <property type="project" value="InterPro"/>
</dbReference>
<proteinExistence type="inferred from homology"/>
<comment type="subcellular location">
    <subcellularLocation>
        <location evidence="1">Membrane</location>
        <topology evidence="1">Multi-pass membrane protein</topology>
    </subcellularLocation>
</comment>
<evidence type="ECO:0000313" key="11">
    <source>
        <dbReference type="Proteomes" id="UP000218231"/>
    </source>
</evidence>
<gene>
    <name evidence="10" type="ORF">WR25_02403</name>
</gene>
<feature type="transmembrane region" description="Helical" evidence="8">
    <location>
        <begin position="327"/>
        <end position="344"/>
    </location>
</feature>
<keyword evidence="4" id="KW-0862">Zinc</keyword>
<dbReference type="SUPFAM" id="SSF54928">
    <property type="entry name" value="RNA-binding domain, RBD"/>
    <property type="match status" value="1"/>
</dbReference>
<feature type="domain" description="Cation efflux protein transmembrane" evidence="9">
    <location>
        <begin position="73"/>
        <end position="352"/>
    </location>
</feature>
<evidence type="ECO:0000256" key="7">
    <source>
        <dbReference type="SAM" id="MobiDB-lite"/>
    </source>
</evidence>
<reference evidence="10 11" key="1">
    <citation type="journal article" date="2017" name="Curr. Biol.">
        <title>Genome architecture and evolution of a unichromosomal asexual nematode.</title>
        <authorList>
            <person name="Fradin H."/>
            <person name="Zegar C."/>
            <person name="Gutwein M."/>
            <person name="Lucas J."/>
            <person name="Kovtun M."/>
            <person name="Corcoran D."/>
            <person name="Baugh L.R."/>
            <person name="Kiontke K."/>
            <person name="Gunsalus K."/>
            <person name="Fitch D.H."/>
            <person name="Piano F."/>
        </authorList>
    </citation>
    <scope>NUCLEOTIDE SEQUENCE [LARGE SCALE GENOMIC DNA]</scope>
    <source>
        <strain evidence="10">PF1309</strain>
    </source>
</reference>
<feature type="compositionally biased region" description="Basic and acidic residues" evidence="7">
    <location>
        <begin position="235"/>
        <end position="258"/>
    </location>
</feature>
<dbReference type="InterPro" id="IPR027469">
    <property type="entry name" value="Cation_efflux_TMD_sf"/>
</dbReference>
<dbReference type="PANTHER" id="PTHR45820:SF4">
    <property type="entry name" value="ZINC TRANSPORTER 63C, ISOFORM F"/>
    <property type="match status" value="1"/>
</dbReference>
<organism evidence="10 11">
    <name type="scientific">Diploscapter pachys</name>
    <dbReference type="NCBI Taxonomy" id="2018661"/>
    <lineage>
        <taxon>Eukaryota</taxon>
        <taxon>Metazoa</taxon>
        <taxon>Ecdysozoa</taxon>
        <taxon>Nematoda</taxon>
        <taxon>Chromadorea</taxon>
        <taxon>Rhabditida</taxon>
        <taxon>Rhabditina</taxon>
        <taxon>Rhabditomorpha</taxon>
        <taxon>Rhabditoidea</taxon>
        <taxon>Rhabditidae</taxon>
        <taxon>Diploscapter</taxon>
    </lineage>
</organism>
<dbReference type="Gene3D" id="1.20.1510.10">
    <property type="entry name" value="Cation efflux protein transmembrane domain"/>
    <property type="match status" value="1"/>
</dbReference>
<evidence type="ECO:0000256" key="3">
    <source>
        <dbReference type="ARBA" id="ARBA00022692"/>
    </source>
</evidence>
<dbReference type="Proteomes" id="UP000218231">
    <property type="component" value="Unassembled WGS sequence"/>
</dbReference>
<dbReference type="InterPro" id="IPR058533">
    <property type="entry name" value="Cation_efflux_TM"/>
</dbReference>
<dbReference type="STRING" id="2018661.A0A2A2JNP2"/>
<dbReference type="GO" id="GO:0005385">
    <property type="term" value="F:zinc ion transmembrane transporter activity"/>
    <property type="evidence" value="ECO:0007669"/>
    <property type="project" value="TreeGrafter"/>
</dbReference>
<feature type="region of interest" description="Disordered" evidence="7">
    <location>
        <begin position="437"/>
        <end position="490"/>
    </location>
</feature>
<dbReference type="EMBL" id="LIAE01010318">
    <property type="protein sequence ID" value="PAV63271.1"/>
    <property type="molecule type" value="Genomic_DNA"/>
</dbReference>
<feature type="transmembrane region" description="Helical" evidence="8">
    <location>
        <begin position="291"/>
        <end position="315"/>
    </location>
</feature>
<dbReference type="SUPFAM" id="SSF161111">
    <property type="entry name" value="Cation efflux protein transmembrane domain-like"/>
    <property type="match status" value="1"/>
</dbReference>
<evidence type="ECO:0000256" key="8">
    <source>
        <dbReference type="SAM" id="Phobius"/>
    </source>
</evidence>
<evidence type="ECO:0000313" key="10">
    <source>
        <dbReference type="EMBL" id="PAV63271.1"/>
    </source>
</evidence>
<dbReference type="InterPro" id="IPR002524">
    <property type="entry name" value="Cation_efflux"/>
</dbReference>
<dbReference type="GO" id="GO:0010312">
    <property type="term" value="P:detoxification of zinc ion"/>
    <property type="evidence" value="ECO:0007669"/>
    <property type="project" value="TreeGrafter"/>
</dbReference>
<comment type="caution">
    <text evidence="10">The sequence shown here is derived from an EMBL/GenBank/DDBJ whole genome shotgun (WGS) entry which is preliminary data.</text>
</comment>
<keyword evidence="6 8" id="KW-0472">Membrane</keyword>
<evidence type="ECO:0000259" key="9">
    <source>
        <dbReference type="Pfam" id="PF01545"/>
    </source>
</evidence>
<dbReference type="Pfam" id="PF01545">
    <property type="entry name" value="Cation_efflux"/>
    <property type="match status" value="1"/>
</dbReference>
<keyword evidence="5 8" id="KW-1133">Transmembrane helix</keyword>
<evidence type="ECO:0000256" key="6">
    <source>
        <dbReference type="ARBA" id="ARBA00023136"/>
    </source>
</evidence>
<evidence type="ECO:0000256" key="2">
    <source>
        <dbReference type="ARBA" id="ARBA00008873"/>
    </source>
</evidence>
<comment type="similarity">
    <text evidence="2">Belongs to the cation diffusion facilitator (CDF) transporter (TC 2.A.4) family. SLC30A subfamily.</text>
</comment>
<feature type="compositionally biased region" description="Basic residues" evidence="7">
    <location>
        <begin position="221"/>
        <end position="234"/>
    </location>
</feature>
<dbReference type="GO" id="GO:0006882">
    <property type="term" value="P:intracellular zinc ion homeostasis"/>
    <property type="evidence" value="ECO:0007669"/>
    <property type="project" value="TreeGrafter"/>
</dbReference>
<name>A0A2A2JNP2_9BILA</name>
<dbReference type="OrthoDB" id="29444at2759"/>
<feature type="region of interest" description="Disordered" evidence="7">
    <location>
        <begin position="221"/>
        <end position="258"/>
    </location>
</feature>
<feature type="region of interest" description="Disordered" evidence="7">
    <location>
        <begin position="1"/>
        <end position="28"/>
    </location>
</feature>
<dbReference type="AlphaFoldDB" id="A0A2A2JNP2"/>
<dbReference type="InterPro" id="IPR035979">
    <property type="entry name" value="RBD_domain_sf"/>
</dbReference>
<feature type="compositionally biased region" description="Low complexity" evidence="7">
    <location>
        <begin position="11"/>
        <end position="21"/>
    </location>
</feature>
<dbReference type="PANTHER" id="PTHR45820">
    <property type="entry name" value="FI23527P1"/>
    <property type="match status" value="1"/>
</dbReference>
<feature type="transmembrane region" description="Helical" evidence="8">
    <location>
        <begin position="73"/>
        <end position="94"/>
    </location>
</feature>
<evidence type="ECO:0000256" key="4">
    <source>
        <dbReference type="ARBA" id="ARBA00022833"/>
    </source>
</evidence>
<dbReference type="CDD" id="cd00590">
    <property type="entry name" value="RRM_SF"/>
    <property type="match status" value="1"/>
</dbReference>